<feature type="compositionally biased region" description="Polar residues" evidence="3">
    <location>
        <begin position="654"/>
        <end position="689"/>
    </location>
</feature>
<dbReference type="EMBL" id="JYDJ01000061">
    <property type="protein sequence ID" value="KRX46260.1"/>
    <property type="molecule type" value="Genomic_DNA"/>
</dbReference>
<dbReference type="PANTHER" id="PTHR23166">
    <property type="entry name" value="FILAMIN/GPBP-INTERACTING PROTEIN"/>
    <property type="match status" value="1"/>
</dbReference>
<name>A0A0V0U4R7_9BILA</name>
<feature type="compositionally biased region" description="Pro residues" evidence="3">
    <location>
        <begin position="532"/>
        <end position="554"/>
    </location>
</feature>
<feature type="region of interest" description="Disordered" evidence="3">
    <location>
        <begin position="875"/>
        <end position="925"/>
    </location>
</feature>
<organism evidence="5 6">
    <name type="scientific">Trichinella murrelli</name>
    <dbReference type="NCBI Taxonomy" id="144512"/>
    <lineage>
        <taxon>Eukaryota</taxon>
        <taxon>Metazoa</taxon>
        <taxon>Ecdysozoa</taxon>
        <taxon>Nematoda</taxon>
        <taxon>Enoplea</taxon>
        <taxon>Dorylaimia</taxon>
        <taxon>Trichinellida</taxon>
        <taxon>Trichinellidae</taxon>
        <taxon>Trichinella</taxon>
    </lineage>
</organism>
<dbReference type="CDD" id="cd21089">
    <property type="entry name" value="Trm112-like"/>
    <property type="match status" value="1"/>
</dbReference>
<evidence type="ECO:0000256" key="3">
    <source>
        <dbReference type="SAM" id="MobiDB-lite"/>
    </source>
</evidence>
<comment type="caution">
    <text evidence="5">The sequence shown here is derived from an EMBL/GenBank/DDBJ whole genome shotgun (WGS) entry which is preliminary data.</text>
</comment>
<dbReference type="InterPro" id="IPR050719">
    <property type="entry name" value="Cortactin-Actin_Reg"/>
</dbReference>
<evidence type="ECO:0000313" key="6">
    <source>
        <dbReference type="Proteomes" id="UP000055048"/>
    </source>
</evidence>
<feature type="compositionally biased region" description="Polar residues" evidence="3">
    <location>
        <begin position="811"/>
        <end position="820"/>
    </location>
</feature>
<dbReference type="Proteomes" id="UP000055048">
    <property type="component" value="Unassembled WGS sequence"/>
</dbReference>
<feature type="domain" description="Cortactin-binding protein-2 N-terminal" evidence="4">
    <location>
        <begin position="180"/>
        <end position="368"/>
    </location>
</feature>
<sequence>MKLLLHNFLSTKFLKGVVTGYPLKLSSTCTYEIVEQPFDAELVRKMLARLDWSALAGAVRSLNISDELPDEKPVNWELNVDFLKKAHHAMFEIEITDGYMHCPETGRPFKITNGIANMMANEDEVSNPDSVRGNADVHVENIFFSNVMDATALEPILNDDLNEEDSAQSPSSTPVSSVSELSRTDLLRLLCCLEGEVQARDVAIATLKAEKAKQLLAQAKYGKLGLREPFSALQRDSSYCDSSPGEETSESDVTQIYESQLMQLEKLISSQRKAHLRAKQVLLTVIKRHAKTVRELEHERRKRAQEVEQGDDVCMLLEKERDKLREETEMYKRELESVRSDLEKTRQALADEKERHKQMVLYLLQERRQMLVRFVEERQRMSKNGPDVDLKSLATVRAELAECRKCLEMEKTHRCRLEETVRSQEEDLNLIRQTILTKAKQQASTKLVRTSSSSTKTDYLPVQSRVSCRIGTAVSVACLPASSSATLASLPHPSPALSRLRMLHEGSVSSSVEPSISFPAQKNGTQRTRSNPPLPPPPPPPPPSQPSLPLPLPPVYNSIDPSTSGGTYKISVDHFSTIYGPTGLIMPSQIPSGTRRIALPDYVSGGSKFASSLPHIARRSTTNNQTNQQQQQQQQQQHTAPPPSYSTAMHYREQQQQWACSSDDTSLSIGGGNSAAQARQHQRPNGNSNGERRQNARNRKSVLAPPSAASPVHAQQQNQQQSPSNGNQHANNNNHHHQHQHHHHIHGGHHQQQHQVCTWPPEAVVRVTDSAVEPEIAQLEAIINSFIVASSSSSSSSLSDDVKPANHTGVAASNGSSSHCPSGVIANGKPKDTVGTEEPTDQQQVEAVHGHGRPLEKATVLRKLPNRTGSCIPSAAVVAGGGNQQKSRRTSNVAGGESRTGKSSRPCEYPTFSTLKRPTNRKRPNYNRQTNFCSWGKDQLRGCIAEVQTIRQQILMAKIVENYFLLRLFLSPELSLFNDGKEDPESLSSSR</sequence>
<feature type="compositionally biased region" description="Polar residues" evidence="3">
    <location>
        <begin position="518"/>
        <end position="531"/>
    </location>
</feature>
<gene>
    <name evidence="5" type="ORF">T05_13381</name>
</gene>
<dbReference type="AlphaFoldDB" id="A0A0V0U4R7"/>
<feature type="compositionally biased region" description="Low complexity" evidence="3">
    <location>
        <begin position="621"/>
        <end position="637"/>
    </location>
</feature>
<feature type="region of interest" description="Disordered" evidence="3">
    <location>
        <begin position="620"/>
        <end position="756"/>
    </location>
</feature>
<feature type="region of interest" description="Disordered" evidence="3">
    <location>
        <begin position="792"/>
        <end position="853"/>
    </location>
</feature>
<dbReference type="InterPro" id="IPR019131">
    <property type="entry name" value="Cortactin-binding_p2_N"/>
</dbReference>
<dbReference type="STRING" id="144512.A0A0V0U4R7"/>
<feature type="compositionally biased region" description="Low complexity" evidence="3">
    <location>
        <begin position="508"/>
        <end position="517"/>
    </location>
</feature>
<feature type="coiled-coil region" evidence="2">
    <location>
        <begin position="307"/>
        <end position="359"/>
    </location>
</feature>
<keyword evidence="6" id="KW-1185">Reference proteome</keyword>
<evidence type="ECO:0000256" key="2">
    <source>
        <dbReference type="SAM" id="Coils"/>
    </source>
</evidence>
<dbReference type="OrthoDB" id="2187549at2759"/>
<reference evidence="5 6" key="1">
    <citation type="submission" date="2015-01" db="EMBL/GenBank/DDBJ databases">
        <title>Evolution of Trichinella species and genotypes.</title>
        <authorList>
            <person name="Korhonen P.K."/>
            <person name="Edoardo P."/>
            <person name="Giuseppe L.R."/>
            <person name="Gasser R.B."/>
        </authorList>
    </citation>
    <scope>NUCLEOTIDE SEQUENCE [LARGE SCALE GENOMIC DNA]</scope>
    <source>
        <strain evidence="5">ISS417</strain>
    </source>
</reference>
<feature type="compositionally biased region" description="Basic residues" evidence="3">
    <location>
        <begin position="734"/>
        <end position="752"/>
    </location>
</feature>
<evidence type="ECO:0000256" key="1">
    <source>
        <dbReference type="ARBA" id="ARBA00023054"/>
    </source>
</evidence>
<dbReference type="Pfam" id="PF09727">
    <property type="entry name" value="CortBP2"/>
    <property type="match status" value="1"/>
</dbReference>
<keyword evidence="1 2" id="KW-0175">Coiled coil</keyword>
<proteinExistence type="predicted"/>
<dbReference type="Gene3D" id="2.20.25.10">
    <property type="match status" value="1"/>
</dbReference>
<feature type="compositionally biased region" description="Low complexity" evidence="3">
    <location>
        <begin position="715"/>
        <end position="733"/>
    </location>
</feature>
<feature type="region of interest" description="Disordered" evidence="3">
    <location>
        <begin position="508"/>
        <end position="560"/>
    </location>
</feature>
<protein>
    <recommendedName>
        <fullName evidence="4">Cortactin-binding protein-2 N-terminal domain-containing protein</fullName>
    </recommendedName>
</protein>
<dbReference type="PANTHER" id="PTHR23166:SF5">
    <property type="entry name" value="CTTNBP2 N-TERMINAL-LIKE PROTEIN"/>
    <property type="match status" value="1"/>
</dbReference>
<evidence type="ECO:0000313" key="5">
    <source>
        <dbReference type="EMBL" id="KRX46260.1"/>
    </source>
</evidence>
<accession>A0A0V0U4R7</accession>
<evidence type="ECO:0000259" key="4">
    <source>
        <dbReference type="Pfam" id="PF09727"/>
    </source>
</evidence>